<dbReference type="Proteomes" id="UP001239111">
    <property type="component" value="Chromosome 3"/>
</dbReference>
<organism evidence="1 2">
    <name type="scientific">Eretmocerus hayati</name>
    <dbReference type="NCBI Taxonomy" id="131215"/>
    <lineage>
        <taxon>Eukaryota</taxon>
        <taxon>Metazoa</taxon>
        <taxon>Ecdysozoa</taxon>
        <taxon>Arthropoda</taxon>
        <taxon>Hexapoda</taxon>
        <taxon>Insecta</taxon>
        <taxon>Pterygota</taxon>
        <taxon>Neoptera</taxon>
        <taxon>Endopterygota</taxon>
        <taxon>Hymenoptera</taxon>
        <taxon>Apocrita</taxon>
        <taxon>Proctotrupomorpha</taxon>
        <taxon>Chalcidoidea</taxon>
        <taxon>Aphelinidae</taxon>
        <taxon>Aphelininae</taxon>
        <taxon>Eretmocerus</taxon>
    </lineage>
</organism>
<reference evidence="1" key="1">
    <citation type="submission" date="2023-04" db="EMBL/GenBank/DDBJ databases">
        <title>A chromosome-level genome assembly of the parasitoid wasp Eretmocerus hayati.</title>
        <authorList>
            <person name="Zhong Y."/>
            <person name="Liu S."/>
            <person name="Liu Y."/>
        </authorList>
    </citation>
    <scope>NUCLEOTIDE SEQUENCE</scope>
    <source>
        <strain evidence="1">ZJU_SS_LIU_2023</strain>
    </source>
</reference>
<sequence length="271" mass="29767">MRSKALTRLVKDVAECNKIIVGELPILLFALQIKDIGLLKTLLRRGINPNSGSSQGDEQPILSAIAQEDITMVESLLEHGASMTDLEVKLSHLRTKALKPISIARINDGVEMNVPCARNTVDMTAVFMLDCESYNALLDFGAEITAKDLIRRDLLDIVIGSLTCVGANLIKCDEMLNILLDNRGILEEMVQYPYIPTFAVQFGEPSTIQSLLESGLVLREVFEIVDESPMHSAVRNSKATAHYLVDNLLVSVNLTNYLGNPPLHIAATLPE</sequence>
<protein>
    <submittedName>
        <fullName evidence="1">Uncharacterized protein</fullName>
    </submittedName>
</protein>
<name>A0ACC2NFY8_9HYME</name>
<proteinExistence type="predicted"/>
<gene>
    <name evidence="1" type="ORF">QAD02_000421</name>
</gene>
<evidence type="ECO:0000313" key="1">
    <source>
        <dbReference type="EMBL" id="KAJ8669162.1"/>
    </source>
</evidence>
<dbReference type="EMBL" id="CM056743">
    <property type="protein sequence ID" value="KAJ8669162.1"/>
    <property type="molecule type" value="Genomic_DNA"/>
</dbReference>
<comment type="caution">
    <text evidence="1">The sequence shown here is derived from an EMBL/GenBank/DDBJ whole genome shotgun (WGS) entry which is preliminary data.</text>
</comment>
<accession>A0ACC2NFY8</accession>
<keyword evidence="2" id="KW-1185">Reference proteome</keyword>
<evidence type="ECO:0000313" key="2">
    <source>
        <dbReference type="Proteomes" id="UP001239111"/>
    </source>
</evidence>